<organism evidence="1 2">
    <name type="scientific">Merluccius polli</name>
    <name type="common">Benguela hake</name>
    <name type="synonym">Merluccius cadenati</name>
    <dbReference type="NCBI Taxonomy" id="89951"/>
    <lineage>
        <taxon>Eukaryota</taxon>
        <taxon>Metazoa</taxon>
        <taxon>Chordata</taxon>
        <taxon>Craniata</taxon>
        <taxon>Vertebrata</taxon>
        <taxon>Euteleostomi</taxon>
        <taxon>Actinopterygii</taxon>
        <taxon>Neopterygii</taxon>
        <taxon>Teleostei</taxon>
        <taxon>Neoteleostei</taxon>
        <taxon>Acanthomorphata</taxon>
        <taxon>Zeiogadaria</taxon>
        <taxon>Gadariae</taxon>
        <taxon>Gadiformes</taxon>
        <taxon>Gadoidei</taxon>
        <taxon>Merlucciidae</taxon>
        <taxon>Merluccius</taxon>
    </lineage>
</organism>
<keyword evidence="2" id="KW-1185">Reference proteome</keyword>
<dbReference type="AlphaFoldDB" id="A0AA47NZ40"/>
<gene>
    <name evidence="1" type="ORF">N1851_021814</name>
</gene>
<dbReference type="EMBL" id="JAOPHQ010003981">
    <property type="protein sequence ID" value="KAK0141172.1"/>
    <property type="molecule type" value="Genomic_DNA"/>
</dbReference>
<dbReference type="PANTHER" id="PTHR35617:SF3">
    <property type="entry name" value="CORE-BINDING (CB) DOMAIN-CONTAINING PROTEIN"/>
    <property type="match status" value="1"/>
</dbReference>
<dbReference type="Proteomes" id="UP001174136">
    <property type="component" value="Unassembled WGS sequence"/>
</dbReference>
<sequence length="454" mass="49131">MALVQLGLDAPPVGVVGQSAFFQQAAPPATFAVPPSAPFVEELQRCWADPRQFSHIPSECRALANMRDASSYGLDRMPTIEPALAALILSPDEALRPDAHCPRPQCRLTDDFIVKSYDAVARAACIGNSLSHLTLAMSETLQSSGAEQEVQDLSEASLQAFAYMSRELGRLKSSLTLARRHVWLAQSPLSEASRRALRTLPVVPGQLFRVAAQQALERTLQVTQARQQFASSHRVPPRSRRLAVSTTTSRLDDGLAPSTIKVYIATISARHNRVDGVTVWSNTLVSRFLKGAQRLRPPQRSPRASWDLPLVLQVLGKPPFEPLGGSELKWLSMKTAFLLAIASAKRVGELSISRECLHWSPDGTGVTLWPNPSFLPKTFSASYVNQPLSLAALTPPTEDGGQTHGETLLCPDIDGAMPCLNNDCQTGLRRPSAMPTLAVAIQSLLASEATLLGG</sequence>
<protein>
    <submittedName>
        <fullName evidence="1">Uncharacterized protein</fullName>
    </submittedName>
</protein>
<proteinExistence type="predicted"/>
<evidence type="ECO:0000313" key="2">
    <source>
        <dbReference type="Proteomes" id="UP001174136"/>
    </source>
</evidence>
<dbReference type="PANTHER" id="PTHR35617">
    <property type="entry name" value="PHAGE_INTEGRASE DOMAIN-CONTAINING PROTEIN"/>
    <property type="match status" value="1"/>
</dbReference>
<evidence type="ECO:0000313" key="1">
    <source>
        <dbReference type="EMBL" id="KAK0141172.1"/>
    </source>
</evidence>
<reference evidence="1" key="1">
    <citation type="journal article" date="2023" name="Front. Mar. Sci.">
        <title>A new Merluccius polli reference genome to investigate the effects of global change in West African waters.</title>
        <authorList>
            <person name="Mateo J.L."/>
            <person name="Blanco-Fernandez C."/>
            <person name="Garcia-Vazquez E."/>
            <person name="Machado-Schiaffino G."/>
        </authorList>
    </citation>
    <scope>NUCLEOTIDE SEQUENCE</scope>
    <source>
        <strain evidence="1">C29</strain>
        <tissue evidence="1">Fin</tissue>
    </source>
</reference>
<name>A0AA47NZ40_MERPO</name>
<accession>A0AA47NZ40</accession>
<comment type="caution">
    <text evidence="1">The sequence shown here is derived from an EMBL/GenBank/DDBJ whole genome shotgun (WGS) entry which is preliminary data.</text>
</comment>